<evidence type="ECO:0000313" key="2">
    <source>
        <dbReference type="Proteomes" id="UP000287447"/>
    </source>
</evidence>
<dbReference type="Pfam" id="PF11739">
    <property type="entry name" value="YdbH-like"/>
    <property type="match status" value="1"/>
</dbReference>
<gene>
    <name evidence="1" type="ORF">EOI86_18160</name>
</gene>
<accession>A0A3S2Y147</accession>
<evidence type="ECO:0000313" key="1">
    <source>
        <dbReference type="EMBL" id="RVU34771.1"/>
    </source>
</evidence>
<name>A0A3S2Y147_9PROT</name>
<reference evidence="2" key="1">
    <citation type="submission" date="2019-01" db="EMBL/GenBank/DDBJ databases">
        <title>Gri0909 isolated from a small marine red alga.</title>
        <authorList>
            <person name="Kim J."/>
            <person name="Jeong S.E."/>
            <person name="Jeon C.O."/>
        </authorList>
    </citation>
    <scope>NUCLEOTIDE SEQUENCE [LARGE SCALE GENOMIC DNA]</scope>
    <source>
        <strain evidence="2">Gri0909</strain>
    </source>
</reference>
<keyword evidence="2" id="KW-1185">Reference proteome</keyword>
<dbReference type="Proteomes" id="UP000287447">
    <property type="component" value="Unassembled WGS sequence"/>
</dbReference>
<dbReference type="AlphaFoldDB" id="A0A3S2Y147"/>
<dbReference type="InterPro" id="IPR021730">
    <property type="entry name" value="YdbH"/>
</dbReference>
<protein>
    <submittedName>
        <fullName evidence="1">Uncharacterized protein</fullName>
    </submittedName>
</protein>
<organism evidence="1 2">
    <name type="scientific">Hwanghaeella grinnelliae</name>
    <dbReference type="NCBI Taxonomy" id="2500179"/>
    <lineage>
        <taxon>Bacteria</taxon>
        <taxon>Pseudomonadati</taxon>
        <taxon>Pseudomonadota</taxon>
        <taxon>Alphaproteobacteria</taxon>
        <taxon>Rhodospirillales</taxon>
        <taxon>Rhodospirillaceae</taxon>
        <taxon>Hwanghaeella</taxon>
    </lineage>
</organism>
<dbReference type="EMBL" id="SADE01000003">
    <property type="protein sequence ID" value="RVU34771.1"/>
    <property type="molecule type" value="Genomic_DNA"/>
</dbReference>
<sequence length="891" mass="93296">MSERRNKMRRLGIALAAFFLLALGATVLAWVNRIPLAEWAIDTYQSETPLGPVSVRISDISLSSVTIAEIRARYRGPIAMQDITADFEIGRDWNLNLPSVRIGSLNAALSFADWFDLLDTIGSGDPGAGETGLPTFSVSVGAVSVETIDLYAETPKGYALLNGDLAFDGPIDFSQPTALAQLADGLDGTLLLSAGAAGFPVKTGAMGGGSLVLTATFADNLAKVEAIAPLRLNLEVSEPLPTLPNLPVGTYRADIGSDELPFRMSVGYGVDPAPALRTLILAPFPFALDTPFGTASANATTAPMQVDEAQADPTALHLGMKGELKLSGLPLPSGMKADISGGFEFDKGNRTSIALAKGFKVSLDVSASPTLADLPQAAQDMLGDTLSLATQSKVEAVLAESEDAIVGEGAMTLSSGAVTAGLPSGFALELTPKNEMKASTEAFTLALSQSKAPIAVTADLNTLSMTVAADGTMRAQAGYRIETDQGQSSGSFSVARTDDETTVDITDAEIALPGSDMTIPSFRATGRMAGDGVELSATVDEIRQGELRALKRPLSLTGKMKLEDPGFDFNMSGAVDEIISVSAKGTYADGDIVMTFGSKDIPLGPDGLDLSELTDLVDLGRSDPNGSIRVEGELTYQHDAISGYADLHIAEIGSVLTDGTEVSILGTVTFDLSRLPATMSPATLTGTLSSDILGNIPFEETFTLRETGEMVVQSLEAQFLGGTITLSEGLASASAGTLDGLIHASAIDLNALAVMMNIEGLGGTGRLTGDLKFKVKEDAVIVEGGELSAEEPGMLRYKGEALSAAANGNENLALLVQALENFHYKVLTLGIDIPEYGEGVVTLHLEGNNPDVLEGYPFDVTINLESEYGRLIKTFLNLYNEMDVILQGALR</sequence>
<proteinExistence type="predicted"/>
<comment type="caution">
    <text evidence="1">The sequence shown here is derived from an EMBL/GenBank/DDBJ whole genome shotgun (WGS) entry which is preliminary data.</text>
</comment>